<sequence>ICAIFTFATLAKYEDDIQHNLACGDELSANIGAISYKVDVPVAQNDGINGSNEYVNKTSKHYVVNSIEGHLRHPPMLKSNDLEANCQDYLDIFKFHPATAWTRSQRACNETSFEKWESDDMIMVVFISDATNTGRDSI</sequence>
<dbReference type="EMBL" id="LJIJ01006940">
    <property type="protein sequence ID" value="ODM86864.1"/>
    <property type="molecule type" value="Genomic_DNA"/>
</dbReference>
<protein>
    <submittedName>
        <fullName evidence="1">Uncharacterized protein</fullName>
    </submittedName>
</protein>
<accession>A0A1D2M1M8</accession>
<evidence type="ECO:0000313" key="1">
    <source>
        <dbReference type="EMBL" id="ODM86864.1"/>
    </source>
</evidence>
<comment type="caution">
    <text evidence="1">The sequence shown here is derived from an EMBL/GenBank/DDBJ whole genome shotgun (WGS) entry which is preliminary data.</text>
</comment>
<dbReference type="Proteomes" id="UP000094527">
    <property type="component" value="Unassembled WGS sequence"/>
</dbReference>
<reference evidence="1 2" key="1">
    <citation type="journal article" date="2016" name="Genome Biol. Evol.">
        <title>Gene Family Evolution Reflects Adaptation to Soil Environmental Stressors in the Genome of the Collembolan Orchesella cincta.</title>
        <authorList>
            <person name="Faddeeva-Vakhrusheva A."/>
            <person name="Derks M.F."/>
            <person name="Anvar S.Y."/>
            <person name="Agamennone V."/>
            <person name="Suring W."/>
            <person name="Smit S."/>
            <person name="van Straalen N.M."/>
            <person name="Roelofs D."/>
        </authorList>
    </citation>
    <scope>NUCLEOTIDE SEQUENCE [LARGE SCALE GENOMIC DNA]</scope>
    <source>
        <tissue evidence="1">Mixed pool</tissue>
    </source>
</reference>
<organism evidence="1 2">
    <name type="scientific">Orchesella cincta</name>
    <name type="common">Springtail</name>
    <name type="synonym">Podura cincta</name>
    <dbReference type="NCBI Taxonomy" id="48709"/>
    <lineage>
        <taxon>Eukaryota</taxon>
        <taxon>Metazoa</taxon>
        <taxon>Ecdysozoa</taxon>
        <taxon>Arthropoda</taxon>
        <taxon>Hexapoda</taxon>
        <taxon>Collembola</taxon>
        <taxon>Entomobryomorpha</taxon>
        <taxon>Entomobryoidea</taxon>
        <taxon>Orchesellidae</taxon>
        <taxon>Orchesellinae</taxon>
        <taxon>Orchesella</taxon>
    </lineage>
</organism>
<feature type="non-terminal residue" evidence="1">
    <location>
        <position position="1"/>
    </location>
</feature>
<proteinExistence type="predicted"/>
<keyword evidence="2" id="KW-1185">Reference proteome</keyword>
<name>A0A1D2M1M8_ORCCI</name>
<evidence type="ECO:0000313" key="2">
    <source>
        <dbReference type="Proteomes" id="UP000094527"/>
    </source>
</evidence>
<dbReference type="AlphaFoldDB" id="A0A1D2M1M8"/>
<gene>
    <name evidence="1" type="ORF">Ocin01_19819</name>
</gene>
<dbReference type="OrthoDB" id="6366701at2759"/>